<dbReference type="SUPFAM" id="SSF46785">
    <property type="entry name" value="Winged helix' DNA-binding domain"/>
    <property type="match status" value="1"/>
</dbReference>
<dbReference type="RefSeq" id="WP_267845196.1">
    <property type="nucleotide sequence ID" value="NZ_JAPMXC010000001.1"/>
</dbReference>
<evidence type="ECO:0000259" key="4">
    <source>
        <dbReference type="PROSITE" id="PS50949"/>
    </source>
</evidence>
<keyword evidence="6" id="KW-1185">Reference proteome</keyword>
<reference evidence="5" key="1">
    <citation type="submission" date="2022-11" db="EMBL/GenBank/DDBJ databases">
        <title>Robbsia betulipollinis sp. nov., isolated from pollen of birch (Betula pendula).</title>
        <authorList>
            <person name="Shi H."/>
            <person name="Ambika Manirajan B."/>
            <person name="Ratering S."/>
            <person name="Geissler-Plaum R."/>
            <person name="Schnell S."/>
        </authorList>
    </citation>
    <scope>NUCLEOTIDE SEQUENCE</scope>
    <source>
        <strain evidence="5">Bb-Pol-6</strain>
    </source>
</reference>
<dbReference type="SMART" id="SM00895">
    <property type="entry name" value="FCD"/>
    <property type="match status" value="1"/>
</dbReference>
<evidence type="ECO:0000256" key="3">
    <source>
        <dbReference type="ARBA" id="ARBA00023163"/>
    </source>
</evidence>
<dbReference type="EMBL" id="JAPMXC010000001">
    <property type="protein sequence ID" value="MCY0386000.1"/>
    <property type="molecule type" value="Genomic_DNA"/>
</dbReference>
<accession>A0ABT3ZJ56</accession>
<keyword evidence="2" id="KW-0238">DNA-binding</keyword>
<dbReference type="PANTHER" id="PTHR43537:SF45">
    <property type="entry name" value="GNTR FAMILY REGULATORY PROTEIN"/>
    <property type="match status" value="1"/>
</dbReference>
<sequence length="258" mass="29249">MSDIARLGIQQPARASRSANNLAAQIYAQLKADIFDFRLLPGDRFSEGDIAARMQVSRTPVRQALFWLQREGYVDVNFRSGWQVREFDFKFFEDLYEVRVMMETSAIRRIVADGLSPRLDAVRAIWSAPPHACAADADADDARAGRTHRVAALDEAFHASLIAAVGNNEMMRIHQEVTERIRIIRRLDFTKPLRIDATYREHAAILDAIGHDDAATAQALICEHIARSQAEVKRITLYTLQMARDRYADAKGDQNRHD</sequence>
<evidence type="ECO:0000313" key="6">
    <source>
        <dbReference type="Proteomes" id="UP001082899"/>
    </source>
</evidence>
<dbReference type="SUPFAM" id="SSF48008">
    <property type="entry name" value="GntR ligand-binding domain-like"/>
    <property type="match status" value="1"/>
</dbReference>
<dbReference type="InterPro" id="IPR008920">
    <property type="entry name" value="TF_FadR/GntR_C"/>
</dbReference>
<proteinExistence type="predicted"/>
<protein>
    <submittedName>
        <fullName evidence="5">GntR family transcriptional regulator</fullName>
    </submittedName>
</protein>
<comment type="caution">
    <text evidence="5">The sequence shown here is derived from an EMBL/GenBank/DDBJ whole genome shotgun (WGS) entry which is preliminary data.</text>
</comment>
<dbReference type="Gene3D" id="1.20.120.530">
    <property type="entry name" value="GntR ligand-binding domain-like"/>
    <property type="match status" value="1"/>
</dbReference>
<dbReference type="InterPro" id="IPR000524">
    <property type="entry name" value="Tscrpt_reg_HTH_GntR"/>
</dbReference>
<evidence type="ECO:0000256" key="1">
    <source>
        <dbReference type="ARBA" id="ARBA00023015"/>
    </source>
</evidence>
<dbReference type="Proteomes" id="UP001082899">
    <property type="component" value="Unassembled WGS sequence"/>
</dbReference>
<evidence type="ECO:0000256" key="2">
    <source>
        <dbReference type="ARBA" id="ARBA00023125"/>
    </source>
</evidence>
<gene>
    <name evidence="5" type="ORF">OVY01_01815</name>
</gene>
<dbReference type="InterPro" id="IPR036390">
    <property type="entry name" value="WH_DNA-bd_sf"/>
</dbReference>
<dbReference type="InterPro" id="IPR011711">
    <property type="entry name" value="GntR_C"/>
</dbReference>
<feature type="domain" description="HTH gntR-type" evidence="4">
    <location>
        <begin position="20"/>
        <end position="87"/>
    </location>
</feature>
<dbReference type="PROSITE" id="PS50949">
    <property type="entry name" value="HTH_GNTR"/>
    <property type="match status" value="1"/>
</dbReference>
<keyword evidence="1" id="KW-0805">Transcription regulation</keyword>
<dbReference type="InterPro" id="IPR036388">
    <property type="entry name" value="WH-like_DNA-bd_sf"/>
</dbReference>
<dbReference type="CDD" id="cd07377">
    <property type="entry name" value="WHTH_GntR"/>
    <property type="match status" value="1"/>
</dbReference>
<name>A0ABT3ZJ56_9BURK</name>
<dbReference type="Pfam" id="PF07729">
    <property type="entry name" value="FCD"/>
    <property type="match status" value="1"/>
</dbReference>
<dbReference type="Gene3D" id="1.10.10.10">
    <property type="entry name" value="Winged helix-like DNA-binding domain superfamily/Winged helix DNA-binding domain"/>
    <property type="match status" value="1"/>
</dbReference>
<dbReference type="Pfam" id="PF00392">
    <property type="entry name" value="GntR"/>
    <property type="match status" value="1"/>
</dbReference>
<dbReference type="PANTHER" id="PTHR43537">
    <property type="entry name" value="TRANSCRIPTIONAL REGULATOR, GNTR FAMILY"/>
    <property type="match status" value="1"/>
</dbReference>
<evidence type="ECO:0000313" key="5">
    <source>
        <dbReference type="EMBL" id="MCY0386000.1"/>
    </source>
</evidence>
<organism evidence="5 6">
    <name type="scientific">Robbsia betulipollinis</name>
    <dbReference type="NCBI Taxonomy" id="2981849"/>
    <lineage>
        <taxon>Bacteria</taxon>
        <taxon>Pseudomonadati</taxon>
        <taxon>Pseudomonadota</taxon>
        <taxon>Betaproteobacteria</taxon>
        <taxon>Burkholderiales</taxon>
        <taxon>Burkholderiaceae</taxon>
        <taxon>Robbsia</taxon>
    </lineage>
</organism>
<dbReference type="SMART" id="SM00345">
    <property type="entry name" value="HTH_GNTR"/>
    <property type="match status" value="1"/>
</dbReference>
<keyword evidence="3" id="KW-0804">Transcription</keyword>